<comment type="caution">
    <text evidence="2">The sequence shown here is derived from an EMBL/GenBank/DDBJ whole genome shotgun (WGS) entry which is preliminary data.</text>
</comment>
<feature type="region of interest" description="Disordered" evidence="1">
    <location>
        <begin position="209"/>
        <end position="232"/>
    </location>
</feature>
<evidence type="ECO:0000313" key="3">
    <source>
        <dbReference type="Proteomes" id="UP000736672"/>
    </source>
</evidence>
<keyword evidence="3" id="KW-1185">Reference proteome</keyword>
<accession>A0A9P9KZF9</accession>
<proteinExistence type="predicted"/>
<protein>
    <submittedName>
        <fullName evidence="2">Uncharacterized protein</fullName>
    </submittedName>
</protein>
<gene>
    <name evidence="2" type="ORF">B0J15DRAFT_484481</name>
</gene>
<dbReference type="EMBL" id="JAGTJS010000004">
    <property type="protein sequence ID" value="KAH7271257.1"/>
    <property type="molecule type" value="Genomic_DNA"/>
</dbReference>
<evidence type="ECO:0000256" key="1">
    <source>
        <dbReference type="SAM" id="MobiDB-lite"/>
    </source>
</evidence>
<dbReference type="AlphaFoldDB" id="A0A9P9KZF9"/>
<sequence>MQCHKGRITITGLSTEFSSARPYKIQGGFSLHRSTPIHAIALFWNQSDGGYISIAFVEKAFGSLVPRGHNGIHLIVQITWRLAIFDKGTETSHLRAVSELDHDVVFGRGVGCGNWKDSLASQQPLFNSFNHLNSSWEGWLRIAAVVEQLIRLSHSELRKKFEDVPFVKSLALSCGFILEGEMSAKTWASILCQRIEAIKHDRQPAVNNFPRPVRAAAPDTVSQSEETESSISTGLDADDLVYEVSSPDSWIFVKNSSPQATIEDGSPAQVGGAETEEYGEPWFNQGQMSEFDTDPGHKEWEWDKDRQRWKRRGRSGLEETDWFPESFA</sequence>
<reference evidence="2" key="1">
    <citation type="journal article" date="2021" name="Nat. Commun.">
        <title>Genetic determinants of endophytism in the Arabidopsis root mycobiome.</title>
        <authorList>
            <person name="Mesny F."/>
            <person name="Miyauchi S."/>
            <person name="Thiergart T."/>
            <person name="Pickel B."/>
            <person name="Atanasova L."/>
            <person name="Karlsson M."/>
            <person name="Huettel B."/>
            <person name="Barry K.W."/>
            <person name="Haridas S."/>
            <person name="Chen C."/>
            <person name="Bauer D."/>
            <person name="Andreopoulos W."/>
            <person name="Pangilinan J."/>
            <person name="LaButti K."/>
            <person name="Riley R."/>
            <person name="Lipzen A."/>
            <person name="Clum A."/>
            <person name="Drula E."/>
            <person name="Henrissat B."/>
            <person name="Kohler A."/>
            <person name="Grigoriev I.V."/>
            <person name="Martin F.M."/>
            <person name="Hacquard S."/>
        </authorList>
    </citation>
    <scope>NUCLEOTIDE SEQUENCE</scope>
    <source>
        <strain evidence="2">FSSC 5 MPI-SDFR-AT-0091</strain>
    </source>
</reference>
<evidence type="ECO:0000313" key="2">
    <source>
        <dbReference type="EMBL" id="KAH7271257.1"/>
    </source>
</evidence>
<feature type="compositionally biased region" description="Low complexity" evidence="1">
    <location>
        <begin position="220"/>
        <end position="232"/>
    </location>
</feature>
<dbReference type="Proteomes" id="UP000736672">
    <property type="component" value="Unassembled WGS sequence"/>
</dbReference>
<name>A0A9P9KZF9_FUSSL</name>
<dbReference type="OrthoDB" id="5041041at2759"/>
<organism evidence="2 3">
    <name type="scientific">Fusarium solani</name>
    <name type="common">Filamentous fungus</name>
    <dbReference type="NCBI Taxonomy" id="169388"/>
    <lineage>
        <taxon>Eukaryota</taxon>
        <taxon>Fungi</taxon>
        <taxon>Dikarya</taxon>
        <taxon>Ascomycota</taxon>
        <taxon>Pezizomycotina</taxon>
        <taxon>Sordariomycetes</taxon>
        <taxon>Hypocreomycetidae</taxon>
        <taxon>Hypocreales</taxon>
        <taxon>Nectriaceae</taxon>
        <taxon>Fusarium</taxon>
        <taxon>Fusarium solani species complex</taxon>
    </lineage>
</organism>